<dbReference type="RefSeq" id="WP_172124584.1">
    <property type="nucleotide sequence ID" value="NZ_CP042652.1"/>
</dbReference>
<keyword evidence="2" id="KW-1185">Reference proteome</keyword>
<dbReference type="Proteomes" id="UP000503483">
    <property type="component" value="Chromosome"/>
</dbReference>
<gene>
    <name evidence="1" type="primary">cti</name>
    <name evidence="1" type="ORF">AACT_0445</name>
</gene>
<protein>
    <submittedName>
        <fullName evidence="1">Fatty acid cis/trans isomerase</fullName>
    </submittedName>
</protein>
<evidence type="ECO:0000313" key="2">
    <source>
        <dbReference type="Proteomes" id="UP000503483"/>
    </source>
</evidence>
<proteinExistence type="predicted"/>
<accession>A0A6M8ESZ8</accession>
<sequence>MKIQLIIITIFAFIFTACSVKPLDPVKFDTVEKHISFTQDIKPILDNRCVSCHSCYNSPCQLKLSSFEGLERGASKKDIYANRISADSPTRLFIDAVNEKQWREKGFFSMVDSLENSNESIMMQYLFQKDTNPQIIGEYSPETDELTCVKDKDELATFFEENPHKGMPYGFPALKKHEYNLLMTWLKQGAVDDTIKNTKTTFEQNEIKKFEDFLNNQEIKHKISARYIYEHLFLAHITFDDESGNFFELIRSTTPTGYLPEVIATRFPYDEVKEPFYYRFRKIESTIVHKTHMVYKLNDEKLKRYHELFINTPWDQKPFLPSYEVGISANPLKTFEQIPSKSRYQFLLDDVHYIIMTFIRGPVCKGQIALNVIQDHFWVMFMDPNYDLSLQDKYFLHDNIPNLSIPNEYGEDPSLFKTFKVLDNYELSKKYHTNKAKIYNSYYPDGLSINSIWKGNQKEENDSILTIYRHFDSASVHKGAYGDTPKTLWVIDYPLLERIYYSLVAGFDVFGNTAHQLLVRTHMDRLRIEGESNFLEYLPRSSRVNYFNSWYEGWLAQYLSVYVPTSSNVNIKYTSTEYKKEFVDKIFQYANVKKDPINFIDSNYTASPIKDTYNDKKDIEETLKTLTLPNSSEIIKKFTDSKSNLAYIRIQMNSGENLIYTLVINRWHKNVALLFNEDARLDSTKDRINFVKGFIGSYPNVFVNVKQDDLSEFFSLLQNYKDIPRDNIKVQKFAVNRANPDFWEVFDWFDKEFKKQDPLNYGLFDLNRYISRARNQ</sequence>
<organism evidence="1 2">
    <name type="scientific">Arcobacter acticola</name>
    <dbReference type="NCBI Taxonomy" id="1849015"/>
    <lineage>
        <taxon>Bacteria</taxon>
        <taxon>Pseudomonadati</taxon>
        <taxon>Campylobacterota</taxon>
        <taxon>Epsilonproteobacteria</taxon>
        <taxon>Campylobacterales</taxon>
        <taxon>Arcobacteraceae</taxon>
        <taxon>Arcobacter</taxon>
    </lineage>
</organism>
<reference evidence="1 2" key="1">
    <citation type="submission" date="2019-08" db="EMBL/GenBank/DDBJ databases">
        <title>Complete genome sequence of Arcobacter acticola.</title>
        <authorList>
            <person name="Miller W."/>
        </authorList>
    </citation>
    <scope>NUCLEOTIDE SEQUENCE [LARGE SCALE GENOMIC DNA]</scope>
    <source>
        <strain evidence="1 2">KCTC 52212</strain>
    </source>
</reference>
<dbReference type="PROSITE" id="PS51257">
    <property type="entry name" value="PROKAR_LIPOPROTEIN"/>
    <property type="match status" value="1"/>
</dbReference>
<dbReference type="Pfam" id="PF06934">
    <property type="entry name" value="CTI"/>
    <property type="match status" value="1"/>
</dbReference>
<dbReference type="InterPro" id="IPR010706">
    <property type="entry name" value="Fatty_acid_cis-trans_isomerase"/>
</dbReference>
<dbReference type="KEGG" id="paco:AACT_0445"/>
<name>A0A6M8ESZ8_9BACT</name>
<dbReference type="GO" id="GO:0016853">
    <property type="term" value="F:isomerase activity"/>
    <property type="evidence" value="ECO:0007669"/>
    <property type="project" value="UniProtKB-KW"/>
</dbReference>
<dbReference type="AlphaFoldDB" id="A0A6M8ESZ8"/>
<dbReference type="EMBL" id="CP042652">
    <property type="protein sequence ID" value="QKE27655.1"/>
    <property type="molecule type" value="Genomic_DNA"/>
</dbReference>
<evidence type="ECO:0000313" key="1">
    <source>
        <dbReference type="EMBL" id="QKE27655.1"/>
    </source>
</evidence>
<keyword evidence="1" id="KW-0413">Isomerase</keyword>